<dbReference type="AlphaFoldDB" id="A0A0L1JRB8"/>
<gene>
    <name evidence="2" type="ORF">ATO11_09105</name>
</gene>
<dbReference type="InterPro" id="IPR011991">
    <property type="entry name" value="ArsR-like_HTH"/>
</dbReference>
<dbReference type="Pfam" id="PF12840">
    <property type="entry name" value="HTH_20"/>
    <property type="match status" value="1"/>
</dbReference>
<dbReference type="EMBL" id="AQQZ01000003">
    <property type="protein sequence ID" value="KNG94344.1"/>
    <property type="molecule type" value="Genomic_DNA"/>
</dbReference>
<dbReference type="GO" id="GO:0046686">
    <property type="term" value="P:response to cadmium ion"/>
    <property type="evidence" value="ECO:0007669"/>
    <property type="project" value="TreeGrafter"/>
</dbReference>
<proteinExistence type="predicted"/>
<protein>
    <submittedName>
        <fullName evidence="2">ArsR family transcriptional regulator</fullName>
    </submittedName>
</protein>
<dbReference type="PATRIC" id="fig|1317121.7.peg.2432"/>
<dbReference type="InterPro" id="IPR052543">
    <property type="entry name" value="HTH_Metal-responsive_Reg"/>
</dbReference>
<reference evidence="2 3" key="1">
    <citation type="journal article" date="2015" name="Int. J. Syst. Evol. Microbiol.">
        <title>Aestuariivita atlantica sp. nov., isolated from deep sea sediment of the Atlantic Ocean.</title>
        <authorList>
            <person name="Li G."/>
            <person name="Lai Q."/>
            <person name="Du Y."/>
            <person name="Liu X."/>
            <person name="Sun F."/>
            <person name="Shao Z."/>
        </authorList>
    </citation>
    <scope>NUCLEOTIDE SEQUENCE [LARGE SCALE GENOMIC DNA]</scope>
    <source>
        <strain evidence="2 3">22II-S11-z3</strain>
    </source>
</reference>
<dbReference type="GO" id="GO:0010288">
    <property type="term" value="P:response to lead ion"/>
    <property type="evidence" value="ECO:0007669"/>
    <property type="project" value="TreeGrafter"/>
</dbReference>
<dbReference type="SMART" id="SM00418">
    <property type="entry name" value="HTH_ARSR"/>
    <property type="match status" value="1"/>
</dbReference>
<dbReference type="PANTHER" id="PTHR39168:SF1">
    <property type="entry name" value="TRANSCRIPTIONAL REGULATORY PROTEIN"/>
    <property type="match status" value="1"/>
</dbReference>
<dbReference type="RefSeq" id="WP_050530502.1">
    <property type="nucleotide sequence ID" value="NZ_AQQZ01000003.1"/>
</dbReference>
<dbReference type="GO" id="GO:0097063">
    <property type="term" value="F:cadmium ion sensor activity"/>
    <property type="evidence" value="ECO:0007669"/>
    <property type="project" value="TreeGrafter"/>
</dbReference>
<dbReference type="Gene3D" id="1.10.10.10">
    <property type="entry name" value="Winged helix-like DNA-binding domain superfamily/Winged helix DNA-binding domain"/>
    <property type="match status" value="1"/>
</dbReference>
<dbReference type="GO" id="GO:0003677">
    <property type="term" value="F:DNA binding"/>
    <property type="evidence" value="ECO:0007669"/>
    <property type="project" value="TreeGrafter"/>
</dbReference>
<evidence type="ECO:0000313" key="3">
    <source>
        <dbReference type="Proteomes" id="UP000036938"/>
    </source>
</evidence>
<accession>A0A0L1JRB8</accession>
<evidence type="ECO:0000259" key="1">
    <source>
        <dbReference type="PROSITE" id="PS50987"/>
    </source>
</evidence>
<dbReference type="PROSITE" id="PS50987">
    <property type="entry name" value="HTH_ARSR_2"/>
    <property type="match status" value="1"/>
</dbReference>
<organism evidence="2 3">
    <name type="scientific">Pseudaestuariivita atlantica</name>
    <dbReference type="NCBI Taxonomy" id="1317121"/>
    <lineage>
        <taxon>Bacteria</taxon>
        <taxon>Pseudomonadati</taxon>
        <taxon>Pseudomonadota</taxon>
        <taxon>Alphaproteobacteria</taxon>
        <taxon>Rhodobacterales</taxon>
        <taxon>Paracoccaceae</taxon>
        <taxon>Pseudaestuariivita</taxon>
    </lineage>
</organism>
<evidence type="ECO:0000313" key="2">
    <source>
        <dbReference type="EMBL" id="KNG94344.1"/>
    </source>
</evidence>
<feature type="domain" description="HTH arsR-type" evidence="1">
    <location>
        <begin position="1"/>
        <end position="94"/>
    </location>
</feature>
<dbReference type="CDD" id="cd00090">
    <property type="entry name" value="HTH_ARSR"/>
    <property type="match status" value="1"/>
</dbReference>
<dbReference type="STRING" id="1317121.ATO11_09105"/>
<dbReference type="InterPro" id="IPR036388">
    <property type="entry name" value="WH-like_DNA-bd_sf"/>
</dbReference>
<sequence>MKDGPDIARIATLIGDPARANILTALMTGKALTARELAREAGVGASTTSTHLGRLVEGRLVAVTRQGRHRYHRLAGPEVANVLEALMGLAAGQGHLRHRPGPREDALRAARVCYNHLAGTAGTALYDALAGRGWTRVSDHEVMLSDAGAVAMEAFEIDVTALRKARSPLCRPCLDWSERRTHLAGSLGRALLAEMETRGWARRVPDSRAVTITPAGRDGLRGTFGVRL</sequence>
<dbReference type="InterPro" id="IPR001845">
    <property type="entry name" value="HTH_ArsR_DNA-bd_dom"/>
</dbReference>
<keyword evidence="3" id="KW-1185">Reference proteome</keyword>
<dbReference type="PANTHER" id="PTHR39168">
    <property type="entry name" value="TRANSCRIPTIONAL REGULATOR-RELATED"/>
    <property type="match status" value="1"/>
</dbReference>
<dbReference type="Proteomes" id="UP000036938">
    <property type="component" value="Unassembled WGS sequence"/>
</dbReference>
<dbReference type="OrthoDB" id="9797716at2"/>
<dbReference type="GO" id="GO:0003700">
    <property type="term" value="F:DNA-binding transcription factor activity"/>
    <property type="evidence" value="ECO:0007669"/>
    <property type="project" value="InterPro"/>
</dbReference>
<name>A0A0L1JRB8_9RHOB</name>
<comment type="caution">
    <text evidence="2">The sequence shown here is derived from an EMBL/GenBank/DDBJ whole genome shotgun (WGS) entry which is preliminary data.</text>
</comment>
<dbReference type="InterPro" id="IPR036390">
    <property type="entry name" value="WH_DNA-bd_sf"/>
</dbReference>
<dbReference type="GO" id="GO:0032791">
    <property type="term" value="F:lead ion binding"/>
    <property type="evidence" value="ECO:0007669"/>
    <property type="project" value="TreeGrafter"/>
</dbReference>
<dbReference type="SUPFAM" id="SSF46785">
    <property type="entry name" value="Winged helix' DNA-binding domain"/>
    <property type="match status" value="1"/>
</dbReference>